<sequence>MSSSPRAAAAPALPAQARARRRPRALLGRALGYLTLLVVAAGSAYPLVWMLLTSLRPRNTVFGGGFFPSPDEITFDAYREAWTGLDFPRHFLVTLVITAVTVAGVVALATLSGYAFAHLEFRGKQVIYVTLLSSIMLPVTAIVIPLFLELDTLGLLNSQGGLIMVYIGTSVPFAMFLMRAFFETLPRELVNAARVDGAGEFAIFLRVMLPLAAPGAATVVIFQFMNTWNEFLFAQTFLQQPEDLPLQPVLYSVVGQHSTDWPLLCASLTMSILPIVVVYVRMQRRFVAGLTLGAVKN</sequence>
<dbReference type="AlphaFoldDB" id="A0A3A9YR93"/>
<evidence type="ECO:0000256" key="6">
    <source>
        <dbReference type="ARBA" id="ARBA00023136"/>
    </source>
</evidence>
<evidence type="ECO:0000256" key="4">
    <source>
        <dbReference type="ARBA" id="ARBA00022692"/>
    </source>
</evidence>
<dbReference type="Gene3D" id="1.10.3720.10">
    <property type="entry name" value="MetI-like"/>
    <property type="match status" value="1"/>
</dbReference>
<dbReference type="OrthoDB" id="5138956at2"/>
<dbReference type="RefSeq" id="WP_120684314.1">
    <property type="nucleotide sequence ID" value="NZ_RBAL01000022.1"/>
</dbReference>
<dbReference type="PROSITE" id="PS50928">
    <property type="entry name" value="ABC_TM1"/>
    <property type="match status" value="1"/>
</dbReference>
<reference evidence="9 10" key="1">
    <citation type="journal article" date="2014" name="Int. J. Syst. Evol. Microbiol.">
        <title>Streptomyces hoynatensis sp. nov., isolated from deep marine sediment.</title>
        <authorList>
            <person name="Veyisoglu A."/>
            <person name="Sahin N."/>
        </authorList>
    </citation>
    <scope>NUCLEOTIDE SEQUENCE [LARGE SCALE GENOMIC DNA]</scope>
    <source>
        <strain evidence="9 10">KCTC 29097</strain>
    </source>
</reference>
<keyword evidence="6 7" id="KW-0472">Membrane</keyword>
<feature type="domain" description="ABC transmembrane type-1" evidence="8">
    <location>
        <begin position="91"/>
        <end position="282"/>
    </location>
</feature>
<feature type="transmembrane region" description="Helical" evidence="7">
    <location>
        <begin position="160"/>
        <end position="182"/>
    </location>
</feature>
<evidence type="ECO:0000313" key="10">
    <source>
        <dbReference type="Proteomes" id="UP000272474"/>
    </source>
</evidence>
<evidence type="ECO:0000256" key="2">
    <source>
        <dbReference type="ARBA" id="ARBA00022448"/>
    </source>
</evidence>
<comment type="caution">
    <text evidence="9">The sequence shown here is derived from an EMBL/GenBank/DDBJ whole genome shotgun (WGS) entry which is preliminary data.</text>
</comment>
<dbReference type="Proteomes" id="UP000272474">
    <property type="component" value="Unassembled WGS sequence"/>
</dbReference>
<name>A0A3A9YR93_9ACTN</name>
<accession>A0A3A9YR93</accession>
<dbReference type="SUPFAM" id="SSF161098">
    <property type="entry name" value="MetI-like"/>
    <property type="match status" value="1"/>
</dbReference>
<evidence type="ECO:0000256" key="3">
    <source>
        <dbReference type="ARBA" id="ARBA00022475"/>
    </source>
</evidence>
<dbReference type="InterPro" id="IPR035906">
    <property type="entry name" value="MetI-like_sf"/>
</dbReference>
<feature type="transmembrane region" description="Helical" evidence="7">
    <location>
        <begin position="30"/>
        <end position="52"/>
    </location>
</feature>
<dbReference type="GO" id="GO:0055085">
    <property type="term" value="P:transmembrane transport"/>
    <property type="evidence" value="ECO:0007669"/>
    <property type="project" value="InterPro"/>
</dbReference>
<dbReference type="Pfam" id="PF00528">
    <property type="entry name" value="BPD_transp_1"/>
    <property type="match status" value="1"/>
</dbReference>
<protein>
    <submittedName>
        <fullName evidence="9">Carbohydrate ABC transporter permease</fullName>
    </submittedName>
</protein>
<gene>
    <name evidence="9" type="ORF">D7294_26930</name>
</gene>
<feature type="transmembrane region" description="Helical" evidence="7">
    <location>
        <begin position="261"/>
        <end position="280"/>
    </location>
</feature>
<dbReference type="InterPro" id="IPR000515">
    <property type="entry name" value="MetI-like"/>
</dbReference>
<evidence type="ECO:0000256" key="1">
    <source>
        <dbReference type="ARBA" id="ARBA00004651"/>
    </source>
</evidence>
<organism evidence="9 10">
    <name type="scientific">Streptomyces hoynatensis</name>
    <dbReference type="NCBI Taxonomy" id="1141874"/>
    <lineage>
        <taxon>Bacteria</taxon>
        <taxon>Bacillati</taxon>
        <taxon>Actinomycetota</taxon>
        <taxon>Actinomycetes</taxon>
        <taxon>Kitasatosporales</taxon>
        <taxon>Streptomycetaceae</taxon>
        <taxon>Streptomyces</taxon>
    </lineage>
</organism>
<keyword evidence="4 7" id="KW-0812">Transmembrane</keyword>
<comment type="similarity">
    <text evidence="7">Belongs to the binding-protein-dependent transport system permease family.</text>
</comment>
<dbReference type="PANTHER" id="PTHR43744">
    <property type="entry name" value="ABC TRANSPORTER PERMEASE PROTEIN MG189-RELATED-RELATED"/>
    <property type="match status" value="1"/>
</dbReference>
<keyword evidence="2 7" id="KW-0813">Transport</keyword>
<evidence type="ECO:0000256" key="7">
    <source>
        <dbReference type="RuleBase" id="RU363032"/>
    </source>
</evidence>
<dbReference type="GO" id="GO:0005886">
    <property type="term" value="C:plasma membrane"/>
    <property type="evidence" value="ECO:0007669"/>
    <property type="project" value="UniProtKB-SubCell"/>
</dbReference>
<feature type="transmembrane region" description="Helical" evidence="7">
    <location>
        <begin position="203"/>
        <end position="225"/>
    </location>
</feature>
<proteinExistence type="inferred from homology"/>
<keyword evidence="3" id="KW-1003">Cell membrane</keyword>
<comment type="subcellular location">
    <subcellularLocation>
        <location evidence="1 7">Cell membrane</location>
        <topology evidence="1 7">Multi-pass membrane protein</topology>
    </subcellularLocation>
</comment>
<dbReference type="CDD" id="cd06261">
    <property type="entry name" value="TM_PBP2"/>
    <property type="match status" value="1"/>
</dbReference>
<evidence type="ECO:0000259" key="8">
    <source>
        <dbReference type="PROSITE" id="PS50928"/>
    </source>
</evidence>
<dbReference type="PANTHER" id="PTHR43744:SF8">
    <property type="entry name" value="SN-GLYCEROL-3-PHOSPHATE TRANSPORT SYSTEM PERMEASE PROTEIN UGPE"/>
    <property type="match status" value="1"/>
</dbReference>
<dbReference type="EMBL" id="RBAL01000022">
    <property type="protein sequence ID" value="RKN37786.1"/>
    <property type="molecule type" value="Genomic_DNA"/>
</dbReference>
<evidence type="ECO:0000256" key="5">
    <source>
        <dbReference type="ARBA" id="ARBA00022989"/>
    </source>
</evidence>
<keyword evidence="5 7" id="KW-1133">Transmembrane helix</keyword>
<evidence type="ECO:0000313" key="9">
    <source>
        <dbReference type="EMBL" id="RKN37786.1"/>
    </source>
</evidence>
<feature type="transmembrane region" description="Helical" evidence="7">
    <location>
        <begin position="126"/>
        <end position="148"/>
    </location>
</feature>
<keyword evidence="10" id="KW-1185">Reference proteome</keyword>
<feature type="transmembrane region" description="Helical" evidence="7">
    <location>
        <begin position="91"/>
        <end position="114"/>
    </location>
</feature>